<evidence type="ECO:0000256" key="3">
    <source>
        <dbReference type="ARBA" id="ARBA00022833"/>
    </source>
</evidence>
<proteinExistence type="predicted"/>
<reference evidence="7" key="1">
    <citation type="submission" date="2016-11" db="UniProtKB">
        <authorList>
            <consortium name="WormBaseParasite"/>
        </authorList>
    </citation>
    <scope>IDENTIFICATION</scope>
</reference>
<evidence type="ECO:0000256" key="2">
    <source>
        <dbReference type="ARBA" id="ARBA00022771"/>
    </source>
</evidence>
<dbReference type="WBParaSite" id="MhA1_Contig1752.frz3.gene7">
    <property type="protein sequence ID" value="MhA1_Contig1752.frz3.gene7"/>
    <property type="gene ID" value="MhA1_Contig1752.frz3.gene7"/>
</dbReference>
<sequence length="266" mass="31653">MAPFQPSNIWEHFIKIPNSPIAECKLCQKFFSRVWGTSGLWRHLKCKHKNEYNFLQNMESTNIVKSWKNGSTDNLNIQNNISKEQSLQNQSTPLTTGKKSKPQIFELEDNEDIQQNSQTTQNCNCDRPKHIFPNFVCNLIKDNSTEDALTMIKLNWKQFHDDYPKIYLQLLLYNFLEICLEIIKIEEENDKKEKKTKLVDLGEKIYEQKTLLIENEELNEENIDIIEKILQLFWKKNQIDEINEYFEKLVDRIEVAELTKEKLVEY</sequence>
<dbReference type="GO" id="GO:0008270">
    <property type="term" value="F:zinc ion binding"/>
    <property type="evidence" value="ECO:0007669"/>
    <property type="project" value="UniProtKB-KW"/>
</dbReference>
<evidence type="ECO:0000256" key="4">
    <source>
        <dbReference type="PROSITE-ProRule" id="PRU00027"/>
    </source>
</evidence>
<keyword evidence="2 4" id="KW-0863">Zinc-finger</keyword>
<dbReference type="AlphaFoldDB" id="A0A1I8BA92"/>
<accession>A0A1I8BA92</accession>
<dbReference type="GO" id="GO:0003677">
    <property type="term" value="F:DNA binding"/>
    <property type="evidence" value="ECO:0007669"/>
    <property type="project" value="InterPro"/>
</dbReference>
<keyword evidence="1" id="KW-0479">Metal-binding</keyword>
<dbReference type="InterPro" id="IPR003656">
    <property type="entry name" value="Znf_BED"/>
</dbReference>
<organism evidence="6 7">
    <name type="scientific">Meloidogyne hapla</name>
    <name type="common">Root-knot nematode worm</name>
    <dbReference type="NCBI Taxonomy" id="6305"/>
    <lineage>
        <taxon>Eukaryota</taxon>
        <taxon>Metazoa</taxon>
        <taxon>Ecdysozoa</taxon>
        <taxon>Nematoda</taxon>
        <taxon>Chromadorea</taxon>
        <taxon>Rhabditida</taxon>
        <taxon>Tylenchina</taxon>
        <taxon>Tylenchomorpha</taxon>
        <taxon>Tylenchoidea</taxon>
        <taxon>Meloidogynidae</taxon>
        <taxon>Meloidogyninae</taxon>
        <taxon>Meloidogyne</taxon>
    </lineage>
</organism>
<dbReference type="SMART" id="SM00614">
    <property type="entry name" value="ZnF_BED"/>
    <property type="match status" value="1"/>
</dbReference>
<dbReference type="PROSITE" id="PS50808">
    <property type="entry name" value="ZF_BED"/>
    <property type="match status" value="1"/>
</dbReference>
<keyword evidence="6" id="KW-1185">Reference proteome</keyword>
<evidence type="ECO:0000313" key="7">
    <source>
        <dbReference type="WBParaSite" id="MhA1_Contig1752.frz3.gene7"/>
    </source>
</evidence>
<dbReference type="Pfam" id="PF02892">
    <property type="entry name" value="zf-BED"/>
    <property type="match status" value="1"/>
</dbReference>
<evidence type="ECO:0000313" key="6">
    <source>
        <dbReference type="Proteomes" id="UP000095281"/>
    </source>
</evidence>
<name>A0A1I8BA92_MELHA</name>
<dbReference type="InterPro" id="IPR036236">
    <property type="entry name" value="Znf_C2H2_sf"/>
</dbReference>
<dbReference type="Proteomes" id="UP000095281">
    <property type="component" value="Unplaced"/>
</dbReference>
<protein>
    <submittedName>
        <fullName evidence="7">BED-type domain-containing protein</fullName>
    </submittedName>
</protein>
<keyword evidence="3" id="KW-0862">Zinc</keyword>
<feature type="domain" description="BED-type" evidence="5">
    <location>
        <begin position="4"/>
        <end position="55"/>
    </location>
</feature>
<evidence type="ECO:0000259" key="5">
    <source>
        <dbReference type="PROSITE" id="PS50808"/>
    </source>
</evidence>
<evidence type="ECO:0000256" key="1">
    <source>
        <dbReference type="ARBA" id="ARBA00022723"/>
    </source>
</evidence>
<dbReference type="SUPFAM" id="SSF57667">
    <property type="entry name" value="beta-beta-alpha zinc fingers"/>
    <property type="match status" value="1"/>
</dbReference>